<dbReference type="InterPro" id="IPR051866">
    <property type="entry name" value="Intracell_Sig-Traffick_Protein"/>
</dbReference>
<feature type="compositionally biased region" description="Low complexity" evidence="1">
    <location>
        <begin position="908"/>
        <end position="918"/>
    </location>
</feature>
<dbReference type="EMBL" id="CAJPWZ010002367">
    <property type="protein sequence ID" value="CAG2236811.1"/>
    <property type="molecule type" value="Genomic_DNA"/>
</dbReference>
<feature type="compositionally biased region" description="Low complexity" evidence="1">
    <location>
        <begin position="291"/>
        <end position="317"/>
    </location>
</feature>
<dbReference type="InterPro" id="IPR000719">
    <property type="entry name" value="Prot_kinase_dom"/>
</dbReference>
<dbReference type="GO" id="GO:0035091">
    <property type="term" value="F:phosphatidylinositol binding"/>
    <property type="evidence" value="ECO:0007669"/>
    <property type="project" value="InterPro"/>
</dbReference>
<feature type="region of interest" description="Disordered" evidence="1">
    <location>
        <begin position="285"/>
        <end position="327"/>
    </location>
</feature>
<dbReference type="CDD" id="cd02677">
    <property type="entry name" value="MIT_SNX15"/>
    <property type="match status" value="1"/>
</dbReference>
<dbReference type="GO" id="GO:0004672">
    <property type="term" value="F:protein kinase activity"/>
    <property type="evidence" value="ECO:0007669"/>
    <property type="project" value="InterPro"/>
</dbReference>
<dbReference type="SUPFAM" id="SSF56112">
    <property type="entry name" value="Protein kinase-like (PK-like)"/>
    <property type="match status" value="1"/>
</dbReference>
<dbReference type="OrthoDB" id="1278353at2759"/>
<dbReference type="SUPFAM" id="SSF64268">
    <property type="entry name" value="PX domain"/>
    <property type="match status" value="1"/>
</dbReference>
<dbReference type="InterPro" id="IPR036871">
    <property type="entry name" value="PX_dom_sf"/>
</dbReference>
<dbReference type="Gene3D" id="3.30.1520.10">
    <property type="entry name" value="Phox-like domain"/>
    <property type="match status" value="1"/>
</dbReference>
<sequence length="1160" mass="130628">MASRMKRQTSVQDKIWNFNVSDPTLHPNGFTIYKVTIRVFRMSESDKLTEIIIWKRYNDFKELYKGMINLHKALHRRNPFPVFAKPKLFGRFEETVIEERRKSAIDLLVFIGSQPHLYNSKIFEEFLKGGKVKEGVSGKVLKPSKLDIMQSVNTQNNKKKETEPIQPVKHPPDEENSNGNSSQQENGDTDESLEGVWNFPRVPDNISLNSFDDTDDSEAIDAESMLSTSLPELDITSFDPLKSDDLGPPTPGLKTSSSWLFAAMDTCAGIDETEEYNNKVLLQQDDENDQPPSLNLDMSLPDSSSDLDTNTNTTTEPDLSDFDPLKPRTLSSVECGKGDLDLSWHSRTSSSSSRTSSVTSSPRHGSKRSPSHRFRSGTNESVSTMDLGGKEDYIYCAADQICLAQECEASSKFELAFSYYKSGVGILLQGVQTDKNKARRDAVRRKTAQYLMKAEDLYNRHLANDTVDEKRWSTADNMLSPSGDLDPTLNLIKAPISEMKNLKVLGTIDKVLLVMDKTSDETYVIKTIHKSSVCSKFYRTIMPLSCPYMVHLHKFYETENTVYLILQHATGGKLWNYIGEYLQYNKSNSSMNVDNIPSPSTNVYSGFNTYTNSAKDKDKVEVENDQIKNVPVDDILGDGLEFDNESSPKQFEENKLSDNISDISDISDDRTDNNGSDKPDLNRIEVCHREEIIDFNEASKISEQQEDVFQELLLNSNQTNLENFSINSIESNEGRPRVDSIISDNINIESIPEESEISPTHQLYSHTEEDIVHQPPINNCDQPVNCDNVFNGQQINEKDNSDPVVLHRSVSGSSGVDEEAEAIVQNAKDLLRTVERTLSQTDTEVNKCIYPDNVENKNLSPDKDQLNDSCDTLTDHNEVSIYDVNRSFSDTNSDNESKPCDSEPKNRSGTVKSSSSDTLSDKTESKKTSRSSTLTDQSRSKPQKLSRMNSKELSRSASFEHELKSPNLTRQRTLSDVFRQLDLAMSSPEQVRLPETCIRQWIAEIVIAVSRLHAEGLICRDLRPDNILLGENGHILLSYFCQISLTDRILNQEAEDQFYVAPEVNGIGNYTEVCDWWSVGTLLYELVMCRSLKSSHPGGITPHTQLYLPNTASPEAHGLLHQLLCYNPKERLGSGINGSEDIKAHPFFTGINWNQLEKLT</sequence>
<dbReference type="InterPro" id="IPR036181">
    <property type="entry name" value="MIT_dom_sf"/>
</dbReference>
<dbReference type="PANTHER" id="PTHR15508:SF8">
    <property type="entry name" value="LD24550P"/>
    <property type="match status" value="1"/>
</dbReference>
<feature type="region of interest" description="Disordered" evidence="1">
    <location>
        <begin position="344"/>
        <end position="383"/>
    </location>
</feature>
<dbReference type="InterPro" id="IPR001683">
    <property type="entry name" value="PX_dom"/>
</dbReference>
<evidence type="ECO:0000313" key="4">
    <source>
        <dbReference type="EMBL" id="CAG2236811.1"/>
    </source>
</evidence>
<dbReference type="PROSITE" id="PS50195">
    <property type="entry name" value="PX"/>
    <property type="match status" value="1"/>
</dbReference>
<organism evidence="4 5">
    <name type="scientific">Mytilus edulis</name>
    <name type="common">Blue mussel</name>
    <dbReference type="NCBI Taxonomy" id="6550"/>
    <lineage>
        <taxon>Eukaryota</taxon>
        <taxon>Metazoa</taxon>
        <taxon>Spiralia</taxon>
        <taxon>Lophotrochozoa</taxon>
        <taxon>Mollusca</taxon>
        <taxon>Bivalvia</taxon>
        <taxon>Autobranchia</taxon>
        <taxon>Pteriomorphia</taxon>
        <taxon>Mytilida</taxon>
        <taxon>Mytiloidea</taxon>
        <taxon>Mytilidae</taxon>
        <taxon>Mytilinae</taxon>
        <taxon>Mytilus</taxon>
    </lineage>
</organism>
<dbReference type="Gene3D" id="3.30.200.20">
    <property type="entry name" value="Phosphorylase Kinase, domain 1"/>
    <property type="match status" value="1"/>
</dbReference>
<dbReference type="Pfam" id="PF00069">
    <property type="entry name" value="Pkinase"/>
    <property type="match status" value="1"/>
</dbReference>
<dbReference type="Pfam" id="PF04212">
    <property type="entry name" value="MIT"/>
    <property type="match status" value="1"/>
</dbReference>
<dbReference type="Gene3D" id="1.10.510.10">
    <property type="entry name" value="Transferase(Phosphotransferase) domain 1"/>
    <property type="match status" value="1"/>
</dbReference>
<comment type="caution">
    <text evidence="4">The sequence shown here is derived from an EMBL/GenBank/DDBJ whole genome shotgun (WGS) entry which is preliminary data.</text>
</comment>
<protein>
    <submittedName>
        <fullName evidence="4">RSKL</fullName>
    </submittedName>
</protein>
<dbReference type="PROSITE" id="PS50011">
    <property type="entry name" value="PROTEIN_KINASE_DOM"/>
    <property type="match status" value="1"/>
</dbReference>
<feature type="domain" description="Protein kinase" evidence="2">
    <location>
        <begin position="882"/>
        <end position="1148"/>
    </location>
</feature>
<accession>A0A8S3U2J7</accession>
<feature type="compositionally biased region" description="Basic and acidic residues" evidence="1">
    <location>
        <begin position="667"/>
        <end position="681"/>
    </location>
</feature>
<dbReference type="SUPFAM" id="SSF116846">
    <property type="entry name" value="MIT domain"/>
    <property type="match status" value="1"/>
</dbReference>
<evidence type="ECO:0000256" key="1">
    <source>
        <dbReference type="SAM" id="MobiDB-lite"/>
    </source>
</evidence>
<proteinExistence type="predicted"/>
<name>A0A8S3U2J7_MYTED</name>
<dbReference type="Gene3D" id="1.20.58.80">
    <property type="entry name" value="Phosphotransferase system, lactose/cellobiose-type IIA subunit"/>
    <property type="match status" value="1"/>
</dbReference>
<dbReference type="AlphaFoldDB" id="A0A8S3U2J7"/>
<feature type="compositionally biased region" description="Basic residues" evidence="1">
    <location>
        <begin position="364"/>
        <end position="375"/>
    </location>
</feature>
<feature type="compositionally biased region" description="Low complexity" evidence="1">
    <location>
        <begin position="177"/>
        <end position="186"/>
    </location>
</feature>
<evidence type="ECO:0000313" key="5">
    <source>
        <dbReference type="Proteomes" id="UP000683360"/>
    </source>
</evidence>
<dbReference type="SMART" id="SM00220">
    <property type="entry name" value="S_TKc"/>
    <property type="match status" value="1"/>
</dbReference>
<keyword evidence="5" id="KW-1185">Reference proteome</keyword>
<feature type="compositionally biased region" description="Basic and acidic residues" evidence="1">
    <location>
        <begin position="895"/>
        <end position="906"/>
    </location>
</feature>
<feature type="region of interest" description="Disordered" evidence="1">
    <location>
        <begin position="638"/>
        <end position="681"/>
    </location>
</feature>
<dbReference type="InterPro" id="IPR007330">
    <property type="entry name" value="MIT_dom"/>
</dbReference>
<dbReference type="InterPro" id="IPR011009">
    <property type="entry name" value="Kinase-like_dom_sf"/>
</dbReference>
<dbReference type="Pfam" id="PF00787">
    <property type="entry name" value="PX"/>
    <property type="match status" value="1"/>
</dbReference>
<feature type="compositionally biased region" description="Basic and acidic residues" evidence="1">
    <location>
        <begin position="949"/>
        <end position="964"/>
    </location>
</feature>
<dbReference type="SMART" id="SM00745">
    <property type="entry name" value="MIT"/>
    <property type="match status" value="1"/>
</dbReference>
<dbReference type="Proteomes" id="UP000683360">
    <property type="component" value="Unassembled WGS sequence"/>
</dbReference>
<evidence type="ECO:0000259" key="3">
    <source>
        <dbReference type="PROSITE" id="PS50195"/>
    </source>
</evidence>
<evidence type="ECO:0000259" key="2">
    <source>
        <dbReference type="PROSITE" id="PS50011"/>
    </source>
</evidence>
<feature type="region of interest" description="Disordered" evidence="1">
    <location>
        <begin position="884"/>
        <end position="966"/>
    </location>
</feature>
<feature type="region of interest" description="Disordered" evidence="1">
    <location>
        <begin position="147"/>
        <end position="199"/>
    </location>
</feature>
<gene>
    <name evidence="4" type="ORF">MEDL_49275</name>
</gene>
<reference evidence="4" key="1">
    <citation type="submission" date="2021-03" db="EMBL/GenBank/DDBJ databases">
        <authorList>
            <person name="Bekaert M."/>
        </authorList>
    </citation>
    <scope>NUCLEOTIDE SEQUENCE</scope>
</reference>
<dbReference type="GO" id="GO:0005524">
    <property type="term" value="F:ATP binding"/>
    <property type="evidence" value="ECO:0007669"/>
    <property type="project" value="InterPro"/>
</dbReference>
<dbReference type="PANTHER" id="PTHR15508">
    <property type="entry name" value="RIBOSOMAL PROTEIN S6 KINASE"/>
    <property type="match status" value="1"/>
</dbReference>
<feature type="compositionally biased region" description="Low complexity" evidence="1">
    <location>
        <begin position="346"/>
        <end position="361"/>
    </location>
</feature>
<feature type="domain" description="PX" evidence="3">
    <location>
        <begin position="11"/>
        <end position="134"/>
    </location>
</feature>